<keyword evidence="6" id="KW-1185">Reference proteome</keyword>
<feature type="domain" description="DUF4200" evidence="4">
    <location>
        <begin position="258"/>
        <end position="376"/>
    </location>
</feature>
<dbReference type="Pfam" id="PF13863">
    <property type="entry name" value="DUF4200"/>
    <property type="match status" value="1"/>
</dbReference>
<proteinExistence type="predicted"/>
<feature type="coiled-coil region" evidence="2">
    <location>
        <begin position="490"/>
        <end position="556"/>
    </location>
</feature>
<feature type="region of interest" description="Disordered" evidence="3">
    <location>
        <begin position="127"/>
        <end position="165"/>
    </location>
</feature>
<name>A0AAD1T003_PELCU</name>
<dbReference type="PANTHER" id="PTHR21683:SF17">
    <property type="entry name" value="CILIA AND FLAGELLA-ASSOCIATED PROTEIN 100"/>
    <property type="match status" value="1"/>
</dbReference>
<evidence type="ECO:0000256" key="2">
    <source>
        <dbReference type="SAM" id="Coils"/>
    </source>
</evidence>
<organism evidence="5 6">
    <name type="scientific">Pelobates cultripes</name>
    <name type="common">Western spadefoot toad</name>
    <dbReference type="NCBI Taxonomy" id="61616"/>
    <lineage>
        <taxon>Eukaryota</taxon>
        <taxon>Metazoa</taxon>
        <taxon>Chordata</taxon>
        <taxon>Craniata</taxon>
        <taxon>Vertebrata</taxon>
        <taxon>Euteleostomi</taxon>
        <taxon>Amphibia</taxon>
        <taxon>Batrachia</taxon>
        <taxon>Anura</taxon>
        <taxon>Pelobatoidea</taxon>
        <taxon>Pelobatidae</taxon>
        <taxon>Pelobates</taxon>
    </lineage>
</organism>
<dbReference type="InterPro" id="IPR025252">
    <property type="entry name" value="DUF4200"/>
</dbReference>
<dbReference type="Proteomes" id="UP001295444">
    <property type="component" value="Chromosome 08"/>
</dbReference>
<dbReference type="PANTHER" id="PTHR21683">
    <property type="entry name" value="COILED-COIL DOMAIN-CONTAINING PROTEIN 42 LIKE-2-LIKE-RELATED"/>
    <property type="match status" value="1"/>
</dbReference>
<feature type="compositionally biased region" description="Polar residues" evidence="3">
    <location>
        <begin position="127"/>
        <end position="151"/>
    </location>
</feature>
<reference evidence="5" key="1">
    <citation type="submission" date="2022-03" db="EMBL/GenBank/DDBJ databases">
        <authorList>
            <person name="Alioto T."/>
            <person name="Alioto T."/>
            <person name="Gomez Garrido J."/>
        </authorList>
    </citation>
    <scope>NUCLEOTIDE SEQUENCE</scope>
</reference>
<dbReference type="AlphaFoldDB" id="A0AAD1T003"/>
<protein>
    <recommendedName>
        <fullName evidence="4">DUF4200 domain-containing protein</fullName>
    </recommendedName>
</protein>
<feature type="region of interest" description="Disordered" evidence="3">
    <location>
        <begin position="660"/>
        <end position="680"/>
    </location>
</feature>
<dbReference type="GO" id="GO:0005856">
    <property type="term" value="C:cytoskeleton"/>
    <property type="evidence" value="ECO:0007669"/>
    <property type="project" value="UniProtKB-ARBA"/>
</dbReference>
<evidence type="ECO:0000259" key="4">
    <source>
        <dbReference type="Pfam" id="PF13863"/>
    </source>
</evidence>
<sequence length="706" mass="81007">MPLKLVFGSPAYIPLRIAAASYLDKTCRKPAKHVDREIQSLQAITAVYASIIPLSLGPCIPAQELPPRGSAILSKGRCHYKEGTVYIYFIIERILSGRMSSLSLERSTLSRETTSSGLGSRLAHTASHLSTQRSNANSAKSGSDVKSTISGHTKKKNNLEQNPFKIPPDVDFFLIRDQEKEKKQKEKERNKNLRVHEKTTYTTQMNAKLAGLRKAMEKEELEEIGEETEKSVAIRENPSWKVAITKDKQAHKESLHEFIDKKREMFLLQYSLTVKRDVIQKLEAQAAAEEMKLEKAEQFLEEDALRFDEFLKQNDKNSVEALKQAEKETKLKMERVAQIKSQSAQMVNIKSDISKCEEILREYLMYKDFLFKLSPKEWQEDVLKRKAERKKSAAIVSKEKRGSESKVSLSPVPVKKAESRSSGQVIQSRDSTRDIRQPSRHSTKTVGSKKTSNAAFLVEEKEISENPIYSDSDEEPELYFTDPQQLLKIFSELEEQNLSLIQNSQETEEALEEMKHTISSTKEKMEKETQQLEDHINQLKAAITLEEERAADLELKSRVFAFGQYKSEDQDNMLASLSKKVEDVYQACIGENRGNLNALQMLMIIEHQLEELLDNIEVIPKDRIEVAEKAKEKERRLRLREEKIKQQKLHQEERLRKALQRAQADPKKTTGRKLMARSDPPALKLKLDKDQDIIDKEKEEALLFFS</sequence>
<gene>
    <name evidence="5" type="ORF">PECUL_23A008934</name>
</gene>
<evidence type="ECO:0000313" key="6">
    <source>
        <dbReference type="Proteomes" id="UP001295444"/>
    </source>
</evidence>
<keyword evidence="1 2" id="KW-0175">Coiled coil</keyword>
<evidence type="ECO:0000313" key="5">
    <source>
        <dbReference type="EMBL" id="CAH2312057.1"/>
    </source>
</evidence>
<evidence type="ECO:0000256" key="1">
    <source>
        <dbReference type="ARBA" id="ARBA00023054"/>
    </source>
</evidence>
<feature type="region of interest" description="Disordered" evidence="3">
    <location>
        <begin position="393"/>
        <end position="451"/>
    </location>
</feature>
<feature type="coiled-coil region" evidence="2">
    <location>
        <begin position="279"/>
        <end position="342"/>
    </location>
</feature>
<dbReference type="EMBL" id="OW240919">
    <property type="protein sequence ID" value="CAH2312057.1"/>
    <property type="molecule type" value="Genomic_DNA"/>
</dbReference>
<feature type="compositionally biased region" description="Polar residues" evidence="3">
    <location>
        <begin position="420"/>
        <end position="429"/>
    </location>
</feature>
<evidence type="ECO:0000256" key="3">
    <source>
        <dbReference type="SAM" id="MobiDB-lite"/>
    </source>
</evidence>
<dbReference type="InterPro" id="IPR051147">
    <property type="entry name" value="CFAP_domain-containing"/>
</dbReference>
<accession>A0AAD1T003</accession>